<evidence type="ECO:0000256" key="1">
    <source>
        <dbReference type="ARBA" id="ARBA00023235"/>
    </source>
</evidence>
<organism evidence="4 5">
    <name type="scientific">Brachybacterium equifaecis</name>
    <dbReference type="NCBI Taxonomy" id="2910770"/>
    <lineage>
        <taxon>Bacteria</taxon>
        <taxon>Bacillati</taxon>
        <taxon>Actinomycetota</taxon>
        <taxon>Actinomycetes</taxon>
        <taxon>Micrococcales</taxon>
        <taxon>Dermabacteraceae</taxon>
        <taxon>Brachybacterium</taxon>
    </lineage>
</organism>
<dbReference type="RefSeq" id="WP_249736327.1">
    <property type="nucleotide sequence ID" value="NZ_JAKNCJ010000001.1"/>
</dbReference>
<dbReference type="InterPro" id="IPR010951">
    <property type="entry name" value="CM_bact"/>
</dbReference>
<feature type="region of interest" description="Disordered" evidence="2">
    <location>
        <begin position="1"/>
        <end position="21"/>
    </location>
</feature>
<dbReference type="NCBIfam" id="NF006691">
    <property type="entry name" value="PRK09239.1"/>
    <property type="match status" value="1"/>
</dbReference>
<proteinExistence type="predicted"/>
<protein>
    <submittedName>
        <fullName evidence="4">Chorismate mutase</fullName>
        <ecNumber evidence="4">5.4.99.5</ecNumber>
    </submittedName>
</protein>
<dbReference type="Gene3D" id="1.20.59.10">
    <property type="entry name" value="Chorismate mutase"/>
    <property type="match status" value="1"/>
</dbReference>
<comment type="caution">
    <text evidence="4">The sequence shown here is derived from an EMBL/GenBank/DDBJ whole genome shotgun (WGS) entry which is preliminary data.</text>
</comment>
<gene>
    <name evidence="4" type="ORF">Bequi_01980</name>
</gene>
<dbReference type="NCBIfam" id="TIGR01795">
    <property type="entry name" value="CM_mono_cladeE"/>
    <property type="match status" value="1"/>
</dbReference>
<dbReference type="InterPro" id="IPR002701">
    <property type="entry name" value="CM_II_prokaryot"/>
</dbReference>
<evidence type="ECO:0000256" key="2">
    <source>
        <dbReference type="SAM" id="MobiDB-lite"/>
    </source>
</evidence>
<dbReference type="PANTHER" id="PTHR38041">
    <property type="entry name" value="CHORISMATE MUTASE"/>
    <property type="match status" value="1"/>
</dbReference>
<evidence type="ECO:0000259" key="3">
    <source>
        <dbReference type="PROSITE" id="PS51168"/>
    </source>
</evidence>
<feature type="domain" description="Chorismate mutase" evidence="3">
    <location>
        <begin position="24"/>
        <end position="115"/>
    </location>
</feature>
<dbReference type="InterPro" id="IPR036979">
    <property type="entry name" value="CM_dom_sf"/>
</dbReference>
<dbReference type="Pfam" id="PF01817">
    <property type="entry name" value="CM_2"/>
    <property type="match status" value="1"/>
</dbReference>
<dbReference type="EMBL" id="JAKNCJ010000001">
    <property type="protein sequence ID" value="MCL6422171.1"/>
    <property type="molecule type" value="Genomic_DNA"/>
</dbReference>
<keyword evidence="5" id="KW-1185">Reference proteome</keyword>
<reference evidence="4" key="1">
    <citation type="submission" date="2022-02" db="EMBL/GenBank/DDBJ databases">
        <authorList>
            <person name="Lee M."/>
            <person name="Kim S.-J."/>
            <person name="Jung M.-Y."/>
        </authorList>
    </citation>
    <scope>NUCLEOTIDE SEQUENCE</scope>
    <source>
        <strain evidence="4">JHP9</strain>
    </source>
</reference>
<evidence type="ECO:0000313" key="4">
    <source>
        <dbReference type="EMBL" id="MCL6422171.1"/>
    </source>
</evidence>
<dbReference type="PROSITE" id="PS51168">
    <property type="entry name" value="CHORISMATE_MUT_2"/>
    <property type="match status" value="1"/>
</dbReference>
<keyword evidence="1 4" id="KW-0413">Isomerase</keyword>
<dbReference type="EC" id="5.4.99.5" evidence="4"/>
<dbReference type="SMART" id="SM00830">
    <property type="entry name" value="CM_2"/>
    <property type="match status" value="1"/>
</dbReference>
<dbReference type="PANTHER" id="PTHR38041:SF1">
    <property type="entry name" value="CHORISMATE MUTASE"/>
    <property type="match status" value="1"/>
</dbReference>
<evidence type="ECO:0000313" key="5">
    <source>
        <dbReference type="Proteomes" id="UP001203761"/>
    </source>
</evidence>
<dbReference type="SUPFAM" id="SSF48600">
    <property type="entry name" value="Chorismate mutase II"/>
    <property type="match status" value="1"/>
</dbReference>
<dbReference type="Proteomes" id="UP001203761">
    <property type="component" value="Unassembled WGS sequence"/>
</dbReference>
<name>A0ABT0QX15_9MICO</name>
<dbReference type="InterPro" id="IPR036263">
    <property type="entry name" value="Chorismate_II_sf"/>
</dbReference>
<sequence length="122" mass="13341">MAGSERIGARGGGGIDGAPADDAARAREILAQERRSIDNIDAALVHILAERFRHTQRVGVLKAQHDLPPADPDREEKQIARLRSLADEAGLDPTFAEAFLRFIVTEVIRHHEHIQAGEPPSL</sequence>
<dbReference type="GO" id="GO:0004106">
    <property type="term" value="F:chorismate mutase activity"/>
    <property type="evidence" value="ECO:0007669"/>
    <property type="project" value="UniProtKB-EC"/>
</dbReference>
<accession>A0ABT0QX15</accession>
<dbReference type="InterPro" id="IPR051331">
    <property type="entry name" value="Chorismate_mutase-related"/>
</dbReference>